<keyword evidence="7" id="KW-1185">Reference proteome</keyword>
<feature type="transmembrane region" description="Helical" evidence="5">
    <location>
        <begin position="254"/>
        <end position="271"/>
    </location>
</feature>
<gene>
    <name evidence="6" type="ORF">HNR30_003318</name>
</gene>
<feature type="transmembrane region" description="Helical" evidence="5">
    <location>
        <begin position="97"/>
        <end position="115"/>
    </location>
</feature>
<comment type="subcellular location">
    <subcellularLocation>
        <location evidence="1">Membrane</location>
        <topology evidence="1">Multi-pass membrane protein</topology>
    </subcellularLocation>
</comment>
<dbReference type="PANTHER" id="PTHR43427:SF9">
    <property type="entry name" value="ION-TRANSPORT PROTEIN YFEO-RELATED"/>
    <property type="match status" value="1"/>
</dbReference>
<accession>A0A7W0CJB5</accession>
<evidence type="ECO:0000313" key="7">
    <source>
        <dbReference type="Proteomes" id="UP000530928"/>
    </source>
</evidence>
<evidence type="ECO:0000256" key="2">
    <source>
        <dbReference type="ARBA" id="ARBA00022692"/>
    </source>
</evidence>
<name>A0A7W0CJB5_9ACTN</name>
<dbReference type="AlphaFoldDB" id="A0A7W0CJB5"/>
<organism evidence="6 7">
    <name type="scientific">Nonomuraea soli</name>
    <dbReference type="NCBI Taxonomy" id="1032476"/>
    <lineage>
        <taxon>Bacteria</taxon>
        <taxon>Bacillati</taxon>
        <taxon>Actinomycetota</taxon>
        <taxon>Actinomycetes</taxon>
        <taxon>Streptosporangiales</taxon>
        <taxon>Streptosporangiaceae</taxon>
        <taxon>Nonomuraea</taxon>
    </lineage>
</organism>
<evidence type="ECO:0000256" key="4">
    <source>
        <dbReference type="ARBA" id="ARBA00023136"/>
    </source>
</evidence>
<dbReference type="Gene3D" id="1.10.3080.10">
    <property type="entry name" value="Clc chloride channel"/>
    <property type="match status" value="1"/>
</dbReference>
<feature type="transmembrane region" description="Helical" evidence="5">
    <location>
        <begin position="55"/>
        <end position="77"/>
    </location>
</feature>
<dbReference type="Proteomes" id="UP000530928">
    <property type="component" value="Unassembled WGS sequence"/>
</dbReference>
<dbReference type="GO" id="GO:0015108">
    <property type="term" value="F:chloride transmembrane transporter activity"/>
    <property type="evidence" value="ECO:0007669"/>
    <property type="project" value="InterPro"/>
</dbReference>
<feature type="transmembrane region" description="Helical" evidence="5">
    <location>
        <begin position="221"/>
        <end position="242"/>
    </location>
</feature>
<dbReference type="PANTHER" id="PTHR43427">
    <property type="entry name" value="CHLORIDE CHANNEL PROTEIN CLC-E"/>
    <property type="match status" value="1"/>
</dbReference>
<keyword evidence="4 5" id="KW-0472">Membrane</keyword>
<evidence type="ECO:0000256" key="5">
    <source>
        <dbReference type="SAM" id="Phobius"/>
    </source>
</evidence>
<reference evidence="6 7" key="1">
    <citation type="submission" date="2020-07" db="EMBL/GenBank/DDBJ databases">
        <title>Genomic Encyclopedia of Type Strains, Phase IV (KMG-IV): sequencing the most valuable type-strain genomes for metagenomic binning, comparative biology and taxonomic classification.</title>
        <authorList>
            <person name="Goeker M."/>
        </authorList>
    </citation>
    <scope>NUCLEOTIDE SEQUENCE [LARGE SCALE GENOMIC DNA]</scope>
    <source>
        <strain evidence="6 7">DSM 45533</strain>
    </source>
</reference>
<feature type="transmembrane region" description="Helical" evidence="5">
    <location>
        <begin position="144"/>
        <end position="168"/>
    </location>
</feature>
<keyword evidence="3 5" id="KW-1133">Transmembrane helix</keyword>
<dbReference type="InterPro" id="IPR014743">
    <property type="entry name" value="Cl-channel_core"/>
</dbReference>
<evidence type="ECO:0000256" key="3">
    <source>
        <dbReference type="ARBA" id="ARBA00022989"/>
    </source>
</evidence>
<dbReference type="NCBIfam" id="NF002971">
    <property type="entry name" value="PRK03655.1"/>
    <property type="match status" value="1"/>
</dbReference>
<feature type="transmembrane region" description="Helical" evidence="5">
    <location>
        <begin position="369"/>
        <end position="394"/>
    </location>
</feature>
<dbReference type="EMBL" id="JACDUR010000003">
    <property type="protein sequence ID" value="MBA2891977.1"/>
    <property type="molecule type" value="Genomic_DNA"/>
</dbReference>
<proteinExistence type="predicted"/>
<feature type="transmembrane region" description="Helical" evidence="5">
    <location>
        <begin position="12"/>
        <end position="34"/>
    </location>
</feature>
<dbReference type="PRINTS" id="PR00762">
    <property type="entry name" value="CLCHANNEL"/>
</dbReference>
<feature type="transmembrane region" description="Helical" evidence="5">
    <location>
        <begin position="122"/>
        <end position="138"/>
    </location>
</feature>
<evidence type="ECO:0000313" key="6">
    <source>
        <dbReference type="EMBL" id="MBA2891977.1"/>
    </source>
</evidence>
<dbReference type="RefSeq" id="WP_220133603.1">
    <property type="nucleotide sequence ID" value="NZ_BAABAM010000002.1"/>
</dbReference>
<feature type="transmembrane region" description="Helical" evidence="5">
    <location>
        <begin position="180"/>
        <end position="201"/>
    </location>
</feature>
<dbReference type="Pfam" id="PF00654">
    <property type="entry name" value="Voltage_CLC"/>
    <property type="match status" value="1"/>
</dbReference>
<keyword evidence="2 5" id="KW-0812">Transmembrane</keyword>
<dbReference type="CDD" id="cd00400">
    <property type="entry name" value="Voltage_gated_ClC"/>
    <property type="match status" value="1"/>
</dbReference>
<dbReference type="PROSITE" id="PS51257">
    <property type="entry name" value="PROKAR_LIPOPROTEIN"/>
    <property type="match status" value="1"/>
</dbReference>
<feature type="transmembrane region" description="Helical" evidence="5">
    <location>
        <begin position="319"/>
        <end position="337"/>
    </location>
</feature>
<evidence type="ECO:0000256" key="1">
    <source>
        <dbReference type="ARBA" id="ARBA00004141"/>
    </source>
</evidence>
<feature type="transmembrane region" description="Helical" evidence="5">
    <location>
        <begin position="291"/>
        <end position="312"/>
    </location>
</feature>
<comment type="caution">
    <text evidence="6">The sequence shown here is derived from an EMBL/GenBank/DDBJ whole genome shotgun (WGS) entry which is preliminary data.</text>
</comment>
<feature type="transmembrane region" description="Helical" evidence="5">
    <location>
        <begin position="343"/>
        <end position="362"/>
    </location>
</feature>
<protein>
    <submittedName>
        <fullName evidence="6">H+/Cl- antiporter ClcA</fullName>
    </submittedName>
</protein>
<dbReference type="InterPro" id="IPR001807">
    <property type="entry name" value="ClC"/>
</dbReference>
<dbReference type="InterPro" id="IPR050368">
    <property type="entry name" value="ClC-type_chloride_channel"/>
</dbReference>
<sequence length="415" mass="42447">MLTGSARRLLPLVLPALVVGAACSLILLAIDLVAEQLQHLLWDGLPGWFGVPEDTWWWTLLMLTAVGVAVGLVIWLVPTGPDPATEGLVAPPLPVRVVPGTLLAAVLCLAGGVSLGPENPIIVANVALAVALGARFLSTVQTPMWAGLAVAGTIGALFGTPVAAALLLSEAAVGPKDVPLWDRIFAPLVSAGAGSAVTVVIARPVFALDVPDYSLQWGDLITASCIAAVGALLGLAAVYAFPHFHSVFRRIGHPLARLTVGGLLLGVLGAIGGQITLFKGLAEMKELTAELALYTAAGLLLIVLIKVLALLVSATAGFIGGRIFPSVFIGAALGMLANSLFPNIPLALAIGSGVLGVVLAITQQGWISLFTAAAMLADTELLPVLCLAILPAWLLVTGKPPMQVEEAEAGIVRAG</sequence>
<dbReference type="GO" id="GO:0005886">
    <property type="term" value="C:plasma membrane"/>
    <property type="evidence" value="ECO:0007669"/>
    <property type="project" value="TreeGrafter"/>
</dbReference>
<dbReference type="SUPFAM" id="SSF81340">
    <property type="entry name" value="Clc chloride channel"/>
    <property type="match status" value="1"/>
</dbReference>